<dbReference type="RefSeq" id="WP_093825098.1">
    <property type="nucleotide sequence ID" value="NZ_FOLQ01000002.1"/>
</dbReference>
<name>A0A1I1N6R1_9BACT</name>
<dbReference type="AlphaFoldDB" id="A0A1I1N6R1"/>
<dbReference type="EMBL" id="FOLQ01000002">
    <property type="protein sequence ID" value="SFC92882.1"/>
    <property type="molecule type" value="Genomic_DNA"/>
</dbReference>
<protein>
    <submittedName>
        <fullName evidence="2">Uncharacterized protein</fullName>
    </submittedName>
</protein>
<sequence>MKTVLFLLLLCPVVAWAQGYKITPEDTDRKHSFLLMRDGSVIRGQIIRQDSSVISVRKRNGDLTFVEADQLVRVSSSQPDVPVSAMAPYTIFVLKDGTQLAGKFVRRDSTMITVRKNNGQLTYFEPELLVRVDSVAARQESADLSAATGRAFANRFSPWLLTGQTAYNAEKGRFYYRNIFLFRNEFQYGITRNWSIGATVNPFFGEFEPKNQARETVLGATVNFNSKLTFPIGEQFRFGVNAVYQPRQKGYYFTLSEQVVLQGLMSFGSSERNATLGYGMRIYPGTALANKVSFISADVMHKVSRNLTVLSDNTFYLNPNLVSTSAELSVALRFDRRRHAFDLGALALVQPKYLYGPGIYPVTNQTYAYFSPYVAYNLIIGRN</sequence>
<proteinExistence type="predicted"/>
<feature type="chain" id="PRO_5011520774" evidence="1">
    <location>
        <begin position="18"/>
        <end position="383"/>
    </location>
</feature>
<organism evidence="2 3">
    <name type="scientific">Spirosoma endophyticum</name>
    <dbReference type="NCBI Taxonomy" id="662367"/>
    <lineage>
        <taxon>Bacteria</taxon>
        <taxon>Pseudomonadati</taxon>
        <taxon>Bacteroidota</taxon>
        <taxon>Cytophagia</taxon>
        <taxon>Cytophagales</taxon>
        <taxon>Cytophagaceae</taxon>
        <taxon>Spirosoma</taxon>
    </lineage>
</organism>
<accession>A0A1I1N6R1</accession>
<evidence type="ECO:0000313" key="2">
    <source>
        <dbReference type="EMBL" id="SFC92882.1"/>
    </source>
</evidence>
<gene>
    <name evidence="2" type="ORF">SAMN05216167_102851</name>
</gene>
<keyword evidence="3" id="KW-1185">Reference proteome</keyword>
<dbReference type="OrthoDB" id="1116368at2"/>
<dbReference type="Proteomes" id="UP000198598">
    <property type="component" value="Unassembled WGS sequence"/>
</dbReference>
<reference evidence="2 3" key="1">
    <citation type="submission" date="2016-10" db="EMBL/GenBank/DDBJ databases">
        <authorList>
            <person name="de Groot N.N."/>
        </authorList>
    </citation>
    <scope>NUCLEOTIDE SEQUENCE [LARGE SCALE GENOMIC DNA]</scope>
    <source>
        <strain evidence="2 3">DSM 26130</strain>
    </source>
</reference>
<feature type="signal peptide" evidence="1">
    <location>
        <begin position="1"/>
        <end position="17"/>
    </location>
</feature>
<dbReference type="STRING" id="662367.SAMN05216167_102851"/>
<keyword evidence="1" id="KW-0732">Signal</keyword>
<evidence type="ECO:0000256" key="1">
    <source>
        <dbReference type="SAM" id="SignalP"/>
    </source>
</evidence>
<evidence type="ECO:0000313" key="3">
    <source>
        <dbReference type="Proteomes" id="UP000198598"/>
    </source>
</evidence>